<dbReference type="Gene3D" id="3.40.50.2300">
    <property type="match status" value="1"/>
</dbReference>
<feature type="domain" description="Histidine kinase" evidence="9">
    <location>
        <begin position="437"/>
        <end position="627"/>
    </location>
</feature>
<dbReference type="InterPro" id="IPR005467">
    <property type="entry name" value="His_kinase_dom"/>
</dbReference>
<comment type="caution">
    <text evidence="11">The sequence shown here is derived from an EMBL/GenBank/DDBJ whole genome shotgun (WGS) entry which is preliminary data.</text>
</comment>
<dbReference type="CDD" id="cd00156">
    <property type="entry name" value="REC"/>
    <property type="match status" value="1"/>
</dbReference>
<feature type="coiled-coil region" evidence="8">
    <location>
        <begin position="410"/>
        <end position="437"/>
    </location>
</feature>
<evidence type="ECO:0000256" key="1">
    <source>
        <dbReference type="ARBA" id="ARBA00000085"/>
    </source>
</evidence>
<dbReference type="EC" id="2.7.13.3" evidence="2"/>
<dbReference type="InterPro" id="IPR011006">
    <property type="entry name" value="CheY-like_superfamily"/>
</dbReference>
<dbReference type="SMART" id="SM00388">
    <property type="entry name" value="HisKA"/>
    <property type="match status" value="1"/>
</dbReference>
<comment type="caution">
    <text evidence="7">Lacks conserved residue(s) required for the propagation of feature annotation.</text>
</comment>
<dbReference type="Gene3D" id="3.30.450.40">
    <property type="match status" value="1"/>
</dbReference>
<keyword evidence="5" id="KW-0418">Kinase</keyword>
<dbReference type="SMART" id="SM00065">
    <property type="entry name" value="GAF"/>
    <property type="match status" value="1"/>
</dbReference>
<organism evidence="11 12">
    <name type="scientific">Halomicrobium mukohataei</name>
    <dbReference type="NCBI Taxonomy" id="57705"/>
    <lineage>
        <taxon>Archaea</taxon>
        <taxon>Methanobacteriati</taxon>
        <taxon>Methanobacteriota</taxon>
        <taxon>Stenosarchaea group</taxon>
        <taxon>Halobacteria</taxon>
        <taxon>Halobacteriales</taxon>
        <taxon>Haloarculaceae</taxon>
        <taxon>Halomicrobium</taxon>
    </lineage>
</organism>
<gene>
    <name evidence="11" type="ORF">GOC74_08460</name>
</gene>
<proteinExistence type="predicted"/>
<dbReference type="InterPro" id="IPR029016">
    <property type="entry name" value="GAF-like_dom_sf"/>
</dbReference>
<dbReference type="InterPro" id="IPR003594">
    <property type="entry name" value="HATPase_dom"/>
</dbReference>
<dbReference type="AlphaFoldDB" id="A0A847UEQ1"/>
<dbReference type="Proteomes" id="UP000608662">
    <property type="component" value="Unassembled WGS sequence"/>
</dbReference>
<protein>
    <recommendedName>
        <fullName evidence="2">histidine kinase</fullName>
        <ecNumber evidence="2">2.7.13.3</ecNumber>
    </recommendedName>
</protein>
<dbReference type="InterPro" id="IPR003661">
    <property type="entry name" value="HisK_dim/P_dom"/>
</dbReference>
<keyword evidence="8" id="KW-0175">Coiled coil</keyword>
<keyword evidence="6" id="KW-0902">Two-component regulatory system</keyword>
<dbReference type="SMART" id="SM00091">
    <property type="entry name" value="PAS"/>
    <property type="match status" value="1"/>
</dbReference>
<dbReference type="EMBL" id="WOYG01000001">
    <property type="protein sequence ID" value="NLV09960.1"/>
    <property type="molecule type" value="Genomic_DNA"/>
</dbReference>
<accession>A0A847UEQ1</accession>
<dbReference type="SUPFAM" id="SSF55781">
    <property type="entry name" value="GAF domain-like"/>
    <property type="match status" value="1"/>
</dbReference>
<evidence type="ECO:0000259" key="9">
    <source>
        <dbReference type="PROSITE" id="PS50109"/>
    </source>
</evidence>
<dbReference type="InterPro" id="IPR035965">
    <property type="entry name" value="PAS-like_dom_sf"/>
</dbReference>
<dbReference type="Pfam" id="PF00512">
    <property type="entry name" value="HisKA"/>
    <property type="match status" value="1"/>
</dbReference>
<dbReference type="Gene3D" id="3.30.565.10">
    <property type="entry name" value="Histidine kinase-like ATPase, C-terminal domain"/>
    <property type="match status" value="1"/>
</dbReference>
<dbReference type="SMART" id="SM00387">
    <property type="entry name" value="HATPase_c"/>
    <property type="match status" value="1"/>
</dbReference>
<evidence type="ECO:0000256" key="4">
    <source>
        <dbReference type="ARBA" id="ARBA00022679"/>
    </source>
</evidence>
<dbReference type="SUPFAM" id="SSF55874">
    <property type="entry name" value="ATPase domain of HSP90 chaperone/DNA topoisomerase II/histidine kinase"/>
    <property type="match status" value="1"/>
</dbReference>
<comment type="catalytic activity">
    <reaction evidence="1">
        <text>ATP + protein L-histidine = ADP + protein N-phospho-L-histidine.</text>
        <dbReference type="EC" id="2.7.13.3"/>
    </reaction>
</comment>
<dbReference type="CDD" id="cd00075">
    <property type="entry name" value="HATPase"/>
    <property type="match status" value="1"/>
</dbReference>
<keyword evidence="4" id="KW-0808">Transferase</keyword>
<dbReference type="SMART" id="SM00448">
    <property type="entry name" value="REC"/>
    <property type="match status" value="1"/>
</dbReference>
<dbReference type="Pfam" id="PF00072">
    <property type="entry name" value="Response_reg"/>
    <property type="match status" value="1"/>
</dbReference>
<evidence type="ECO:0000256" key="5">
    <source>
        <dbReference type="ARBA" id="ARBA00022777"/>
    </source>
</evidence>
<dbReference type="PANTHER" id="PTHR43711">
    <property type="entry name" value="TWO-COMPONENT HISTIDINE KINASE"/>
    <property type="match status" value="1"/>
</dbReference>
<evidence type="ECO:0000259" key="10">
    <source>
        <dbReference type="PROSITE" id="PS50110"/>
    </source>
</evidence>
<dbReference type="InterPro" id="IPR004358">
    <property type="entry name" value="Sig_transdc_His_kin-like_C"/>
</dbReference>
<evidence type="ECO:0000256" key="3">
    <source>
        <dbReference type="ARBA" id="ARBA00022553"/>
    </source>
</evidence>
<dbReference type="InterPro" id="IPR050736">
    <property type="entry name" value="Sensor_HK_Regulatory"/>
</dbReference>
<dbReference type="Pfam" id="PF01590">
    <property type="entry name" value="GAF"/>
    <property type="match status" value="1"/>
</dbReference>
<dbReference type="SUPFAM" id="SSF52172">
    <property type="entry name" value="CheY-like"/>
    <property type="match status" value="1"/>
</dbReference>
<dbReference type="CDD" id="cd00082">
    <property type="entry name" value="HisKA"/>
    <property type="match status" value="1"/>
</dbReference>
<evidence type="ECO:0000313" key="11">
    <source>
        <dbReference type="EMBL" id="NLV09960.1"/>
    </source>
</evidence>
<dbReference type="PANTHER" id="PTHR43711:SF1">
    <property type="entry name" value="HISTIDINE KINASE 1"/>
    <property type="match status" value="1"/>
</dbReference>
<dbReference type="SUPFAM" id="SSF47384">
    <property type="entry name" value="Homodimeric domain of signal transducing histidine kinase"/>
    <property type="match status" value="1"/>
</dbReference>
<reference evidence="11" key="1">
    <citation type="submission" date="2019-12" db="EMBL/GenBank/DDBJ databases">
        <title>Whole-genome sequence of Halomicrobium mukohataei pws1.</title>
        <authorList>
            <person name="Verma D.K."/>
            <person name="Gopal K."/>
            <person name="Prasad E.S."/>
        </authorList>
    </citation>
    <scope>NUCLEOTIDE SEQUENCE</scope>
    <source>
        <strain evidence="11">Pws1</strain>
    </source>
</reference>
<dbReference type="InterPro" id="IPR036890">
    <property type="entry name" value="HATPase_C_sf"/>
</dbReference>
<evidence type="ECO:0000256" key="6">
    <source>
        <dbReference type="ARBA" id="ARBA00023012"/>
    </source>
</evidence>
<dbReference type="InterPro" id="IPR000014">
    <property type="entry name" value="PAS"/>
</dbReference>
<dbReference type="CDD" id="cd00130">
    <property type="entry name" value="PAS"/>
    <property type="match status" value="1"/>
</dbReference>
<dbReference type="Pfam" id="PF02518">
    <property type="entry name" value="HATPase_c"/>
    <property type="match status" value="1"/>
</dbReference>
<dbReference type="SUPFAM" id="SSF55785">
    <property type="entry name" value="PYP-like sensor domain (PAS domain)"/>
    <property type="match status" value="1"/>
</dbReference>
<dbReference type="InterPro" id="IPR013656">
    <property type="entry name" value="PAS_4"/>
</dbReference>
<dbReference type="InterPro" id="IPR036097">
    <property type="entry name" value="HisK_dim/P_sf"/>
</dbReference>
<name>A0A847UEQ1_9EURY</name>
<evidence type="ECO:0000256" key="8">
    <source>
        <dbReference type="SAM" id="Coils"/>
    </source>
</evidence>
<evidence type="ECO:0000256" key="2">
    <source>
        <dbReference type="ARBA" id="ARBA00012438"/>
    </source>
</evidence>
<dbReference type="PROSITE" id="PS50110">
    <property type="entry name" value="RESPONSE_REGULATORY"/>
    <property type="match status" value="1"/>
</dbReference>
<keyword evidence="3" id="KW-0597">Phosphoprotein</keyword>
<dbReference type="Gene3D" id="1.10.287.130">
    <property type="match status" value="1"/>
</dbReference>
<dbReference type="InterPro" id="IPR001789">
    <property type="entry name" value="Sig_transdc_resp-reg_receiver"/>
</dbReference>
<dbReference type="PROSITE" id="PS50109">
    <property type="entry name" value="HIS_KIN"/>
    <property type="match status" value="1"/>
</dbReference>
<dbReference type="RefSeq" id="WP_170093731.1">
    <property type="nucleotide sequence ID" value="NZ_WOYG01000001.1"/>
</dbReference>
<evidence type="ECO:0000313" key="12">
    <source>
        <dbReference type="Proteomes" id="UP000608662"/>
    </source>
</evidence>
<evidence type="ECO:0000256" key="7">
    <source>
        <dbReference type="PROSITE-ProRule" id="PRU00169"/>
    </source>
</evidence>
<dbReference type="PRINTS" id="PR00344">
    <property type="entry name" value="BCTRLSENSOR"/>
</dbReference>
<dbReference type="GO" id="GO:0000155">
    <property type="term" value="F:phosphorelay sensor kinase activity"/>
    <property type="evidence" value="ECO:0007669"/>
    <property type="project" value="InterPro"/>
</dbReference>
<dbReference type="OrthoDB" id="342253at2157"/>
<dbReference type="Pfam" id="PF08448">
    <property type="entry name" value="PAS_4"/>
    <property type="match status" value="1"/>
</dbReference>
<sequence>MDRANSVDRTRAPREDTVDVLYVDPDTDSTVREWFGDSGPFRVTHVADVATALAHVTDGSTDCVVSEQDLPDGSGLSLLRSIRRRAPSLPFVLFTDDGSETVASEAIDADVTGYLRRTPLEEQLPTLVTTVTEAVSRPHEQSAILDRMTDAFFALDVEWRFTYLNERAREIVCDAADVDRSIDDLVGTRLWDLLPGAVDTEFYDQYTEAMDEQRVATFEAEYEPLGTWFEVRAYPSLDGLSVYFQDVTDRKHRIERLQERERILKEMYRVVSEKTLSFEEQVDRLLSIGQSVLGTDYGALSSRAGDEYVFEVVRDPTGDTQPGDRVSLDETNCERAIVTEETLVLEDIARDAPELAERAGYTDDGIACYLGTPVVVEGEVYGTFCFYDREPRAEPFSDWEIALVELLGNWVSYEQERRRHQNEIARERNRLEEFASVVSHDLRNPLSVALGRIDVARETGDEEHFDAIERSLQRMDTLIEDILSVARDGRTVAEPTAVDVGTVAEDAWAVVESDEATLRVDVDDRFLGDATRLQQLLENLFRNAVQHAGREVVITVGPLDEGTGFYVADDGPGIPEDERDDVFQSAYTTTDEGTGFGLKIVSEIAEAHGGSVTVTDSDDGGARFEIRDLTVA</sequence>
<feature type="domain" description="Response regulatory" evidence="10">
    <location>
        <begin position="17"/>
        <end position="132"/>
    </location>
</feature>
<dbReference type="InterPro" id="IPR003018">
    <property type="entry name" value="GAF"/>
</dbReference>
<dbReference type="Gene3D" id="3.30.450.20">
    <property type="entry name" value="PAS domain"/>
    <property type="match status" value="1"/>
</dbReference>